<evidence type="ECO:0000313" key="1">
    <source>
        <dbReference type="EMBL" id="TRM55123.1"/>
    </source>
</evidence>
<proteinExistence type="predicted"/>
<sequence>MTFAGFECVSRDLQHGLGESVHRRPRPSIPATFEGQLSTLAPSALSPKPRSLARYHAFV</sequence>
<dbReference type="Proteomes" id="UP000320762">
    <property type="component" value="Unassembled WGS sequence"/>
</dbReference>
<keyword evidence="2" id="KW-1185">Reference proteome</keyword>
<organism evidence="1 2">
    <name type="scientific">Schizophyllum amplum</name>
    <dbReference type="NCBI Taxonomy" id="97359"/>
    <lineage>
        <taxon>Eukaryota</taxon>
        <taxon>Fungi</taxon>
        <taxon>Dikarya</taxon>
        <taxon>Basidiomycota</taxon>
        <taxon>Agaricomycotina</taxon>
        <taxon>Agaricomycetes</taxon>
        <taxon>Agaricomycetidae</taxon>
        <taxon>Agaricales</taxon>
        <taxon>Schizophyllaceae</taxon>
        <taxon>Schizophyllum</taxon>
    </lineage>
</organism>
<accession>A0A550BRF7</accession>
<name>A0A550BRF7_9AGAR</name>
<dbReference type="EMBL" id="VDMD01000323">
    <property type="protein sequence ID" value="TRM55123.1"/>
    <property type="molecule type" value="Genomic_DNA"/>
</dbReference>
<reference evidence="1 2" key="1">
    <citation type="journal article" date="2019" name="New Phytol.">
        <title>Comparative genomics reveals unique wood-decay strategies and fruiting body development in the Schizophyllaceae.</title>
        <authorList>
            <person name="Almasi E."/>
            <person name="Sahu N."/>
            <person name="Krizsan K."/>
            <person name="Balint B."/>
            <person name="Kovacs G.M."/>
            <person name="Kiss B."/>
            <person name="Cseklye J."/>
            <person name="Drula E."/>
            <person name="Henrissat B."/>
            <person name="Nagy I."/>
            <person name="Chovatia M."/>
            <person name="Adam C."/>
            <person name="LaButti K."/>
            <person name="Lipzen A."/>
            <person name="Riley R."/>
            <person name="Grigoriev I.V."/>
            <person name="Nagy L.G."/>
        </authorList>
    </citation>
    <scope>NUCLEOTIDE SEQUENCE [LARGE SCALE GENOMIC DNA]</scope>
    <source>
        <strain evidence="1 2">NL-1724</strain>
    </source>
</reference>
<comment type="caution">
    <text evidence="1">The sequence shown here is derived from an EMBL/GenBank/DDBJ whole genome shotgun (WGS) entry which is preliminary data.</text>
</comment>
<evidence type="ECO:0000313" key="2">
    <source>
        <dbReference type="Proteomes" id="UP000320762"/>
    </source>
</evidence>
<dbReference type="AlphaFoldDB" id="A0A550BRF7"/>
<protein>
    <submittedName>
        <fullName evidence="1">Uncharacterized protein</fullName>
    </submittedName>
</protein>
<feature type="non-terminal residue" evidence="1">
    <location>
        <position position="59"/>
    </location>
</feature>
<gene>
    <name evidence="1" type="ORF">BD626DRAFT_532619</name>
</gene>